<reference evidence="7 8" key="1">
    <citation type="journal article" date="2021" name="bioRxiv">
        <title>Unraveling nitrogen, sulfur and carbon metabolic pathways and microbial community transcriptional responses to substrate deprivation and toxicity stresses in a bioreactor mimicking anoxic brackish coastal sediment conditions.</title>
        <authorList>
            <person name="Martins P.D."/>
            <person name="Echeveste M.J."/>
            <person name="Arshad A."/>
            <person name="Kurth J."/>
            <person name="Ouboter H."/>
            <person name="Jetten M.S.M."/>
            <person name="Welte C.U."/>
        </authorList>
    </citation>
    <scope>NUCLEOTIDE SEQUENCE [LARGE SCALE GENOMIC DNA]</scope>
    <source>
        <strain evidence="7">MAG_38</strain>
    </source>
</reference>
<evidence type="ECO:0000259" key="6">
    <source>
        <dbReference type="SMART" id="SM00900"/>
    </source>
</evidence>
<name>A0AAJ1AIA6_9BACT</name>
<dbReference type="EMBL" id="JAIOIU010000095">
    <property type="protein sequence ID" value="MBZ0160009.1"/>
    <property type="molecule type" value="Genomic_DNA"/>
</dbReference>
<dbReference type="PANTHER" id="PTHR36118:SF1">
    <property type="entry name" value="ION-TRANSLOCATING OXIDOREDUCTASE COMPLEX SUBUNIT G"/>
    <property type="match status" value="1"/>
</dbReference>
<evidence type="ECO:0000256" key="4">
    <source>
        <dbReference type="ARBA" id="ARBA00022643"/>
    </source>
</evidence>
<dbReference type="AlphaFoldDB" id="A0AAJ1AIA6"/>
<keyword evidence="2" id="KW-0597">Phosphoprotein</keyword>
<dbReference type="InterPro" id="IPR010209">
    <property type="entry name" value="Ion_transpt_RnfG/RsxG"/>
</dbReference>
<comment type="caution">
    <text evidence="7">The sequence shown here is derived from an EMBL/GenBank/DDBJ whole genome shotgun (WGS) entry which is preliminary data.</text>
</comment>
<dbReference type="PANTHER" id="PTHR36118">
    <property type="entry name" value="ION-TRANSLOCATING OXIDOREDUCTASE COMPLEX SUBUNIT G"/>
    <property type="match status" value="1"/>
</dbReference>
<dbReference type="GO" id="GO:0009055">
    <property type="term" value="F:electron transfer activity"/>
    <property type="evidence" value="ECO:0007669"/>
    <property type="project" value="InterPro"/>
</dbReference>
<accession>A0AAJ1AIA6</accession>
<evidence type="ECO:0000256" key="2">
    <source>
        <dbReference type="ARBA" id="ARBA00022553"/>
    </source>
</evidence>
<keyword evidence="3" id="KW-0285">Flavoprotein</keyword>
<evidence type="ECO:0000313" key="8">
    <source>
        <dbReference type="Proteomes" id="UP001197609"/>
    </source>
</evidence>
<dbReference type="GO" id="GO:0022900">
    <property type="term" value="P:electron transport chain"/>
    <property type="evidence" value="ECO:0007669"/>
    <property type="project" value="InterPro"/>
</dbReference>
<evidence type="ECO:0000256" key="3">
    <source>
        <dbReference type="ARBA" id="ARBA00022630"/>
    </source>
</evidence>
<organism evidence="7 8">
    <name type="scientific">Candidatus Methylomirabilis tolerans</name>
    <dbReference type="NCBI Taxonomy" id="3123416"/>
    <lineage>
        <taxon>Bacteria</taxon>
        <taxon>Candidatus Methylomirabilota</taxon>
        <taxon>Candidatus Methylomirabilia</taxon>
        <taxon>Candidatus Methylomirabilales</taxon>
        <taxon>Candidatus Methylomirabilaceae</taxon>
        <taxon>Candidatus Methylomirabilis</taxon>
    </lineage>
</organism>
<keyword evidence="5" id="KW-0249">Electron transport</keyword>
<dbReference type="InterPro" id="IPR007329">
    <property type="entry name" value="FMN-bd"/>
</dbReference>
<proteinExistence type="predicted"/>
<dbReference type="SMART" id="SM00900">
    <property type="entry name" value="FMN_bind"/>
    <property type="match status" value="1"/>
</dbReference>
<evidence type="ECO:0000313" key="7">
    <source>
        <dbReference type="EMBL" id="MBZ0160009.1"/>
    </source>
</evidence>
<keyword evidence="4" id="KW-0288">FMN</keyword>
<dbReference type="Proteomes" id="UP001197609">
    <property type="component" value="Unassembled WGS sequence"/>
</dbReference>
<evidence type="ECO:0000256" key="5">
    <source>
        <dbReference type="ARBA" id="ARBA00022982"/>
    </source>
</evidence>
<protein>
    <submittedName>
        <fullName evidence="7">FMN-binding protein</fullName>
    </submittedName>
</protein>
<keyword evidence="1" id="KW-0813">Transport</keyword>
<sequence length="181" mass="19995">MRVVIILILIVLAFTAPADLTAKVFYAKDEAIRAAFPEADVIENQVFFLTDDQKNQVEALARTPLDSKLVTIYIGKRGQKLLGYAMIDAHTVRTLPEAVMVALTPDGRVSSTLVLAFYEPLDYLPNERWLKQFDQARLTPDLRVGGRIAGITGATLTARAMTTSVRKVLAFYQVLIAKGRG</sequence>
<feature type="domain" description="FMN-binding" evidence="6">
    <location>
        <begin position="75"/>
        <end position="172"/>
    </location>
</feature>
<evidence type="ECO:0000256" key="1">
    <source>
        <dbReference type="ARBA" id="ARBA00022448"/>
    </source>
</evidence>
<gene>
    <name evidence="7" type="ORF">K8G79_07735</name>
</gene>
<dbReference type="GO" id="GO:0005886">
    <property type="term" value="C:plasma membrane"/>
    <property type="evidence" value="ECO:0007669"/>
    <property type="project" value="InterPro"/>
</dbReference>
<dbReference type="GO" id="GO:0010181">
    <property type="term" value="F:FMN binding"/>
    <property type="evidence" value="ECO:0007669"/>
    <property type="project" value="InterPro"/>
</dbReference>